<dbReference type="EMBL" id="JAAIRY010000083">
    <property type="protein sequence ID" value="NSI66697.1"/>
    <property type="molecule type" value="Genomic_DNA"/>
</dbReference>
<accession>A0AB36DLU2</accession>
<reference evidence="1" key="2">
    <citation type="submission" date="2020-02" db="EMBL/GenBank/DDBJ databases">
        <authorList>
            <person name="Littmann E."/>
            <person name="Sorbara M."/>
        </authorList>
    </citation>
    <scope>NUCLEOTIDE SEQUENCE</scope>
    <source>
        <strain evidence="1">MSK.11.9</strain>
    </source>
</reference>
<name>A0AB36DLU2_MEDGN</name>
<comment type="caution">
    <text evidence="1">The sequence shown here is derived from an EMBL/GenBank/DDBJ whole genome shotgun (WGS) entry which is preliminary data.</text>
</comment>
<gene>
    <name evidence="1" type="ORF">G4981_15865</name>
</gene>
<dbReference type="RefSeq" id="WP_173903789.1">
    <property type="nucleotide sequence ID" value="NZ_JAAIRY010000083.1"/>
</dbReference>
<evidence type="ECO:0000313" key="1">
    <source>
        <dbReference type="EMBL" id="NSI66697.1"/>
    </source>
</evidence>
<reference evidence="1" key="1">
    <citation type="journal article" date="2020" name="Cell Host Microbe">
        <title>Functional and Genomic Variation between Human-Derived Isolates of Lachnospiraceae Reveals Inter- and Intra-Species Diversity.</title>
        <authorList>
            <person name="Sorbara M.T."/>
            <person name="Littmann E.R."/>
            <person name="Fontana E."/>
            <person name="Moody T.U."/>
            <person name="Kohout C.E."/>
            <person name="Gjonbalaj M."/>
            <person name="Eaton V."/>
            <person name="Seok R."/>
            <person name="Leiner I.M."/>
            <person name="Pamer E.G."/>
        </authorList>
    </citation>
    <scope>NUCLEOTIDE SEQUENCE</scope>
    <source>
        <strain evidence="1">MSK.11.9</strain>
    </source>
</reference>
<organism evidence="1 2">
    <name type="scientific">Mediterraneibacter gnavus</name>
    <name type="common">Ruminococcus gnavus</name>
    <dbReference type="NCBI Taxonomy" id="33038"/>
    <lineage>
        <taxon>Bacteria</taxon>
        <taxon>Bacillati</taxon>
        <taxon>Bacillota</taxon>
        <taxon>Clostridia</taxon>
        <taxon>Lachnospirales</taxon>
        <taxon>Lachnospiraceae</taxon>
        <taxon>Mediterraneibacter</taxon>
    </lineage>
</organism>
<sequence length="284" mass="32987">MNTYYGCGILKDIPYIIDNPGDFQIQDLGQNNPDRYIYPGDSIKYELDSELVVLYDTLQNLFFKSSDIYYADMDMLPMWTQYAGQNSDFNISAETFQKLITDDNSTKIPNLYKHLYLVDCQFLVGTIQNLLCSMEDAFIRYYIMLTNLEAAEKIYQKAETEIDTNTNTICIMSEISRSTSSLLETYFTKAYSILDIICKICYEFQNKNEDFKSYKKIKSTKILWGDRKNLLINGARGTLFEPCDLIRTIESLRNESVHNGTWELNPKIFVHFKNYSGSVVKTKI</sequence>
<dbReference type="Proteomes" id="UP001296581">
    <property type="component" value="Unassembled WGS sequence"/>
</dbReference>
<dbReference type="AlphaFoldDB" id="A0AB36DLU2"/>
<evidence type="ECO:0000313" key="2">
    <source>
        <dbReference type="Proteomes" id="UP001296581"/>
    </source>
</evidence>
<evidence type="ECO:0008006" key="3">
    <source>
        <dbReference type="Google" id="ProtNLM"/>
    </source>
</evidence>
<protein>
    <recommendedName>
        <fullName evidence="3">Apea-like HEPN domain-containing protein</fullName>
    </recommendedName>
</protein>
<proteinExistence type="predicted"/>